<dbReference type="EMBL" id="JBBWUH010000006">
    <property type="protein sequence ID" value="KAK8164140.1"/>
    <property type="molecule type" value="Genomic_DNA"/>
</dbReference>
<feature type="region of interest" description="Disordered" evidence="1">
    <location>
        <begin position="180"/>
        <end position="213"/>
    </location>
</feature>
<sequence>MVNQQELAAIRHLFGDHEAQLWSEGRGHMFVRDNEGEMHNVRGEMFDELRRVAAVQQQHQQPQENYDADVESNEDSYSESDSDQSASDYSSSEDGSGIWDEVVLLPPFTNADIERFAGHQIHTMLVEGPLSPQQVAMVHRLFGVLAAQLWLAGRTSMMVRTPEGEYCMVIRGDLRRRQQQQQQEMLQHFQQQRQPQLQQQQRRRSPSPVELETVEQPVEVEALQRPVEMPAREQPLSTAQLLFIAQEFGDEEAHRWFEGRGSRYARNRDGEVVLIRSALFETFQLQ</sequence>
<name>A0ABR1XR26_9PEZI</name>
<organism evidence="2 3">
    <name type="scientific">Phyllosticta citrichinensis</name>
    <dbReference type="NCBI Taxonomy" id="1130410"/>
    <lineage>
        <taxon>Eukaryota</taxon>
        <taxon>Fungi</taxon>
        <taxon>Dikarya</taxon>
        <taxon>Ascomycota</taxon>
        <taxon>Pezizomycotina</taxon>
        <taxon>Dothideomycetes</taxon>
        <taxon>Dothideomycetes incertae sedis</taxon>
        <taxon>Botryosphaeriales</taxon>
        <taxon>Phyllostictaceae</taxon>
        <taxon>Phyllosticta</taxon>
    </lineage>
</organism>
<proteinExistence type="predicted"/>
<feature type="compositionally biased region" description="Acidic residues" evidence="1">
    <location>
        <begin position="66"/>
        <end position="82"/>
    </location>
</feature>
<feature type="region of interest" description="Disordered" evidence="1">
    <location>
        <begin position="53"/>
        <end position="95"/>
    </location>
</feature>
<keyword evidence="3" id="KW-1185">Reference proteome</keyword>
<gene>
    <name evidence="2" type="ORF">IWX90DRAFT_415930</name>
</gene>
<evidence type="ECO:0000313" key="2">
    <source>
        <dbReference type="EMBL" id="KAK8164140.1"/>
    </source>
</evidence>
<accession>A0ABR1XR26</accession>
<evidence type="ECO:0000256" key="1">
    <source>
        <dbReference type="SAM" id="MobiDB-lite"/>
    </source>
</evidence>
<feature type="compositionally biased region" description="Low complexity" evidence="1">
    <location>
        <begin position="180"/>
        <end position="200"/>
    </location>
</feature>
<protein>
    <submittedName>
        <fullName evidence="2">Uncharacterized protein</fullName>
    </submittedName>
</protein>
<dbReference type="Proteomes" id="UP001456524">
    <property type="component" value="Unassembled WGS sequence"/>
</dbReference>
<evidence type="ECO:0000313" key="3">
    <source>
        <dbReference type="Proteomes" id="UP001456524"/>
    </source>
</evidence>
<comment type="caution">
    <text evidence="2">The sequence shown here is derived from an EMBL/GenBank/DDBJ whole genome shotgun (WGS) entry which is preliminary data.</text>
</comment>
<feature type="compositionally biased region" description="Low complexity" evidence="1">
    <location>
        <begin position="83"/>
        <end position="95"/>
    </location>
</feature>
<reference evidence="2 3" key="1">
    <citation type="journal article" date="2022" name="G3 (Bethesda)">
        <title>Enemy or ally: a genomic approach to elucidate the lifestyle of Phyllosticta citrichinaensis.</title>
        <authorList>
            <person name="Buijs V.A."/>
            <person name="Groenewald J.Z."/>
            <person name="Haridas S."/>
            <person name="LaButti K.M."/>
            <person name="Lipzen A."/>
            <person name="Martin F.M."/>
            <person name="Barry K."/>
            <person name="Grigoriev I.V."/>
            <person name="Crous P.W."/>
            <person name="Seidl M.F."/>
        </authorList>
    </citation>
    <scope>NUCLEOTIDE SEQUENCE [LARGE SCALE GENOMIC DNA]</scope>
    <source>
        <strain evidence="2 3">CBS 129764</strain>
    </source>
</reference>